<evidence type="ECO:0000256" key="7">
    <source>
        <dbReference type="ARBA" id="ARBA00022679"/>
    </source>
</evidence>
<evidence type="ECO:0000313" key="11">
    <source>
        <dbReference type="EMBL" id="VAX06237.1"/>
    </source>
</evidence>
<dbReference type="InterPro" id="IPR036043">
    <property type="entry name" value="Phosphoglycerate_kinase_sf"/>
</dbReference>
<name>A0A3B1BNJ5_9ZZZZ</name>
<comment type="subunit">
    <text evidence="4">Monomer.</text>
</comment>
<gene>
    <name evidence="11" type="ORF">MNBD_GAMMA26-980</name>
</gene>
<dbReference type="GO" id="GO:0006094">
    <property type="term" value="P:gluconeogenesis"/>
    <property type="evidence" value="ECO:0007669"/>
    <property type="project" value="TreeGrafter"/>
</dbReference>
<keyword evidence="8" id="KW-0547">Nucleotide-binding</keyword>
<protein>
    <recommendedName>
        <fullName evidence="5">phosphoglycerate kinase</fullName>
        <ecNumber evidence="5">2.7.2.3</ecNumber>
    </recommendedName>
</protein>
<dbReference type="FunFam" id="3.40.50.1260:FF:000001">
    <property type="entry name" value="Phosphoglycerate kinase"/>
    <property type="match status" value="1"/>
</dbReference>
<dbReference type="PIRSF" id="PIRSF000724">
    <property type="entry name" value="Pgk"/>
    <property type="match status" value="1"/>
</dbReference>
<evidence type="ECO:0000256" key="2">
    <source>
        <dbReference type="ARBA" id="ARBA00004496"/>
    </source>
</evidence>
<dbReference type="Pfam" id="PF00162">
    <property type="entry name" value="PGK"/>
    <property type="match status" value="1"/>
</dbReference>
<evidence type="ECO:0000256" key="10">
    <source>
        <dbReference type="ARBA" id="ARBA00022840"/>
    </source>
</evidence>
<accession>A0A3B1BNJ5</accession>
<comment type="similarity">
    <text evidence="3">Belongs to the phosphoglycerate kinase family.</text>
</comment>
<dbReference type="Gene3D" id="3.40.50.1260">
    <property type="entry name" value="Phosphoglycerate kinase, N-terminal domain"/>
    <property type="match status" value="2"/>
</dbReference>
<dbReference type="GO" id="GO:0043531">
    <property type="term" value="F:ADP binding"/>
    <property type="evidence" value="ECO:0007669"/>
    <property type="project" value="TreeGrafter"/>
</dbReference>
<dbReference type="HAMAP" id="MF_00145">
    <property type="entry name" value="Phosphoglyc_kinase"/>
    <property type="match status" value="1"/>
</dbReference>
<keyword evidence="10" id="KW-0067">ATP-binding</keyword>
<dbReference type="EC" id="2.7.2.3" evidence="5"/>
<dbReference type="FunFam" id="3.40.50.1260:FF:000002">
    <property type="entry name" value="Phosphoglycerate kinase"/>
    <property type="match status" value="1"/>
</dbReference>
<dbReference type="SUPFAM" id="SSF53748">
    <property type="entry name" value="Phosphoglycerate kinase"/>
    <property type="match status" value="1"/>
</dbReference>
<dbReference type="GO" id="GO:0005524">
    <property type="term" value="F:ATP binding"/>
    <property type="evidence" value="ECO:0007669"/>
    <property type="project" value="UniProtKB-KW"/>
</dbReference>
<dbReference type="PANTHER" id="PTHR11406:SF23">
    <property type="entry name" value="PHOSPHOGLYCERATE KINASE 1, CHLOROPLASTIC-RELATED"/>
    <property type="match status" value="1"/>
</dbReference>
<proteinExistence type="inferred from homology"/>
<keyword evidence="9 11" id="KW-0418">Kinase</keyword>
<dbReference type="PRINTS" id="PR00477">
    <property type="entry name" value="PHGLYCKINASE"/>
</dbReference>
<evidence type="ECO:0000256" key="5">
    <source>
        <dbReference type="ARBA" id="ARBA00013061"/>
    </source>
</evidence>
<dbReference type="AlphaFoldDB" id="A0A3B1BNJ5"/>
<evidence type="ECO:0000256" key="8">
    <source>
        <dbReference type="ARBA" id="ARBA00022741"/>
    </source>
</evidence>
<comment type="subcellular location">
    <subcellularLocation>
        <location evidence="2">Cytoplasm</location>
    </subcellularLocation>
</comment>
<reference evidence="11" key="1">
    <citation type="submission" date="2018-06" db="EMBL/GenBank/DDBJ databases">
        <authorList>
            <person name="Zhirakovskaya E."/>
        </authorList>
    </citation>
    <scope>NUCLEOTIDE SEQUENCE</scope>
</reference>
<dbReference type="GO" id="GO:0006096">
    <property type="term" value="P:glycolytic process"/>
    <property type="evidence" value="ECO:0007669"/>
    <property type="project" value="InterPro"/>
</dbReference>
<dbReference type="PANTHER" id="PTHR11406">
    <property type="entry name" value="PHOSPHOGLYCERATE KINASE"/>
    <property type="match status" value="1"/>
</dbReference>
<dbReference type="InterPro" id="IPR001576">
    <property type="entry name" value="Phosphoglycerate_kinase"/>
</dbReference>
<keyword evidence="6" id="KW-0963">Cytoplasm</keyword>
<sequence length="394" mass="41539">MSIIKMTDLDLAGKRVLIRQDLNVPLKDGKVASDKRIRASLPTIEHAMQAGAKVILMSHIGRPTEGEYEEQYSLQPVADHLAMLLGKNVRLIKEYFGQTLDAADGEVVLLENVRFNKGEKKNDAALSKAYAALSDIYVMDAFGTAHRAQASTHGVGQYAPVACAGPLLAGELEALGKALDNPARPMVAIVGGSKVSTKLTVLDALSKVVDQLIPGGGIANTFIAAAGHNVGKSLYEEDLVPQAKRLMEIAKAKGSEIPVPTDVVVGKVFSESAEAVIKQVDEVDDDDMIFDIGPETAACYGEMMQSAGTIVWNGPVGVFEFDQFGEGTRVLGEAIAASDAFSIAGGGDTLAAVDKYGIADQVSYISTGGGAFLEFLEGKELPAVAMLEQRAVGS</sequence>
<evidence type="ECO:0000256" key="3">
    <source>
        <dbReference type="ARBA" id="ARBA00008982"/>
    </source>
</evidence>
<dbReference type="InterPro" id="IPR015824">
    <property type="entry name" value="Phosphoglycerate_kinase_N"/>
</dbReference>
<evidence type="ECO:0000256" key="9">
    <source>
        <dbReference type="ARBA" id="ARBA00022777"/>
    </source>
</evidence>
<dbReference type="EMBL" id="UOFX01000011">
    <property type="protein sequence ID" value="VAX06237.1"/>
    <property type="molecule type" value="Genomic_DNA"/>
</dbReference>
<keyword evidence="7 11" id="KW-0808">Transferase</keyword>
<dbReference type="InterPro" id="IPR015911">
    <property type="entry name" value="Phosphoglycerate_kinase_CS"/>
</dbReference>
<dbReference type="PROSITE" id="PS00111">
    <property type="entry name" value="PGLYCERATE_KINASE"/>
    <property type="match status" value="1"/>
</dbReference>
<comment type="catalytic activity">
    <reaction evidence="1">
        <text>(2R)-3-phosphoglycerate + ATP = (2R)-3-phospho-glyceroyl phosphate + ADP</text>
        <dbReference type="Rhea" id="RHEA:14801"/>
        <dbReference type="ChEBI" id="CHEBI:30616"/>
        <dbReference type="ChEBI" id="CHEBI:57604"/>
        <dbReference type="ChEBI" id="CHEBI:58272"/>
        <dbReference type="ChEBI" id="CHEBI:456216"/>
        <dbReference type="EC" id="2.7.2.3"/>
    </reaction>
</comment>
<evidence type="ECO:0000256" key="1">
    <source>
        <dbReference type="ARBA" id="ARBA00000642"/>
    </source>
</evidence>
<organism evidence="11">
    <name type="scientific">hydrothermal vent metagenome</name>
    <dbReference type="NCBI Taxonomy" id="652676"/>
    <lineage>
        <taxon>unclassified sequences</taxon>
        <taxon>metagenomes</taxon>
        <taxon>ecological metagenomes</taxon>
    </lineage>
</organism>
<dbReference type="GO" id="GO:0005829">
    <property type="term" value="C:cytosol"/>
    <property type="evidence" value="ECO:0007669"/>
    <property type="project" value="TreeGrafter"/>
</dbReference>
<dbReference type="GO" id="GO:0004618">
    <property type="term" value="F:phosphoglycerate kinase activity"/>
    <property type="evidence" value="ECO:0007669"/>
    <property type="project" value="UniProtKB-EC"/>
</dbReference>
<evidence type="ECO:0000256" key="6">
    <source>
        <dbReference type="ARBA" id="ARBA00022490"/>
    </source>
</evidence>
<evidence type="ECO:0000256" key="4">
    <source>
        <dbReference type="ARBA" id="ARBA00011245"/>
    </source>
</evidence>